<sequence length="404" mass="44690">MNATQIAKDNFGIVLDSDIKSSLSSKVKKIDRGYYPKHILRALAKQGYFTNNIASTKIINDIDIISNLKPKANKSDFSSFLVQALKSISAISSICGTTGFCVWCQQALSWYLANSKNITLRDEILETVHKGCLLGGTGLSNPMKSYANIENNSLKANKVDQGYIIKGMLPWVSNIEYGHVFATIFPVTNGISNTRFVMGLVRCEEDKGIALGDNISFIGLDGSATKSVKFKDYFMPESDCIANPAESILISITAGFIILQMGMGIGIISSCLKQMKKSNITHSHINRFLNISENELEDSYQLLANKAIELAKTPYKSDSKEYMLDVLNTRLEFSKLALKASNAACLYSGAKGYIKGSNVERLLRESYFIAMVTPSIKHLQKELYDISQGRGVMKQWKESLANIK</sequence>
<keyword evidence="5" id="KW-1185">Reference proteome</keyword>
<evidence type="ECO:0000313" key="4">
    <source>
        <dbReference type="Proteomes" id="UP000029922"/>
    </source>
</evidence>
<dbReference type="Gene3D" id="2.40.110.10">
    <property type="entry name" value="Butyryl-CoA Dehydrogenase, subunit A, domain 2"/>
    <property type="match status" value="1"/>
</dbReference>
<evidence type="ECO:0000313" key="3">
    <source>
        <dbReference type="EMBL" id="TLE00888.1"/>
    </source>
</evidence>
<dbReference type="Proteomes" id="UP000255139">
    <property type="component" value="Unassembled WGS sequence"/>
</dbReference>
<gene>
    <name evidence="3" type="ORF">LS73_003025</name>
    <name evidence="2" type="ORF">NCTC12714_01473</name>
</gene>
<protein>
    <submittedName>
        <fullName evidence="3">Acyl-CoA dehydrogenase</fullName>
    </submittedName>
</protein>
<dbReference type="InterPro" id="IPR009100">
    <property type="entry name" value="AcylCoA_DH/oxidase_NM_dom_sf"/>
</dbReference>
<reference evidence="2 5" key="2">
    <citation type="submission" date="2018-06" db="EMBL/GenBank/DDBJ databases">
        <authorList>
            <consortium name="Pathogen Informatics"/>
            <person name="Doyle S."/>
        </authorList>
    </citation>
    <scope>NUCLEOTIDE SEQUENCE [LARGE SCALE GENOMIC DNA]</scope>
    <source>
        <strain evidence="2 5">NCTC12714</strain>
    </source>
</reference>
<keyword evidence="1" id="KW-0472">Membrane</keyword>
<name>A0A377PW78_9HELI</name>
<dbReference type="Proteomes" id="UP000029922">
    <property type="component" value="Unassembled WGS sequence"/>
</dbReference>
<dbReference type="EMBL" id="UGJE01000002">
    <property type="protein sequence ID" value="STQ86662.1"/>
    <property type="molecule type" value="Genomic_DNA"/>
</dbReference>
<keyword evidence="1" id="KW-1133">Transmembrane helix</keyword>
<dbReference type="AlphaFoldDB" id="A0A377PW78"/>
<evidence type="ECO:0000256" key="1">
    <source>
        <dbReference type="SAM" id="Phobius"/>
    </source>
</evidence>
<feature type="transmembrane region" description="Helical" evidence="1">
    <location>
        <begin position="248"/>
        <end position="268"/>
    </location>
</feature>
<dbReference type="GO" id="GO:0003995">
    <property type="term" value="F:acyl-CoA dehydrogenase activity"/>
    <property type="evidence" value="ECO:0007669"/>
    <property type="project" value="TreeGrafter"/>
</dbReference>
<dbReference type="STRING" id="216.LS73_01070"/>
<evidence type="ECO:0000313" key="2">
    <source>
        <dbReference type="EMBL" id="STQ86662.1"/>
    </source>
</evidence>
<dbReference type="InterPro" id="IPR046373">
    <property type="entry name" value="Acyl-CoA_Oxase/DH_mid-dom_sf"/>
</dbReference>
<dbReference type="PANTHER" id="PTHR43884:SF12">
    <property type="entry name" value="ISOVALERYL-COA DEHYDROGENASE, MITOCHONDRIAL-RELATED"/>
    <property type="match status" value="1"/>
</dbReference>
<evidence type="ECO:0000313" key="5">
    <source>
        <dbReference type="Proteomes" id="UP000255139"/>
    </source>
</evidence>
<organism evidence="2 5">
    <name type="scientific">Helicobacter muridarum</name>
    <dbReference type="NCBI Taxonomy" id="216"/>
    <lineage>
        <taxon>Bacteria</taxon>
        <taxon>Pseudomonadati</taxon>
        <taxon>Campylobacterota</taxon>
        <taxon>Epsilonproteobacteria</taxon>
        <taxon>Campylobacterales</taxon>
        <taxon>Helicobacteraceae</taxon>
        <taxon>Helicobacter</taxon>
    </lineage>
</organism>
<dbReference type="SUPFAM" id="SSF56645">
    <property type="entry name" value="Acyl-CoA dehydrogenase NM domain-like"/>
    <property type="match status" value="1"/>
</dbReference>
<proteinExistence type="predicted"/>
<reference evidence="3 4" key="1">
    <citation type="journal article" date="2014" name="Genome Announc.">
        <title>Draft genome sequences of eight enterohepatic helicobacter species isolated from both laboratory and wild rodents.</title>
        <authorList>
            <person name="Sheh A."/>
            <person name="Shen Z."/>
            <person name="Fox J.G."/>
        </authorList>
    </citation>
    <scope>NUCLEOTIDE SEQUENCE [LARGE SCALE GENOMIC DNA]</scope>
    <source>
        <strain evidence="3 4">ST1</strain>
    </source>
</reference>
<dbReference type="OrthoDB" id="2564795at2"/>
<accession>A0A377PW78</accession>
<dbReference type="PANTHER" id="PTHR43884">
    <property type="entry name" value="ACYL-COA DEHYDROGENASE"/>
    <property type="match status" value="1"/>
</dbReference>
<keyword evidence="1" id="KW-0812">Transmembrane</keyword>
<dbReference type="EMBL" id="JRPD02000004">
    <property type="protein sequence ID" value="TLE00888.1"/>
    <property type="molecule type" value="Genomic_DNA"/>
</dbReference>
<dbReference type="RefSeq" id="WP_104692088.1">
    <property type="nucleotide sequence ID" value="NZ_FZML01000003.1"/>
</dbReference>